<dbReference type="InterPro" id="IPR001387">
    <property type="entry name" value="Cro/C1-type_HTH"/>
</dbReference>
<gene>
    <name evidence="4" type="ORF">CHI95_00665</name>
    <name evidence="2" type="ORF">GHA_01058</name>
    <name evidence="3" type="ORF">OGX73_03180</name>
</gene>
<dbReference type="EMBL" id="CAHPSF010000002">
    <property type="protein sequence ID" value="CAB5676930.1"/>
    <property type="molecule type" value="Genomic_DNA"/>
</dbReference>
<dbReference type="Proteomes" id="UP000834611">
    <property type="component" value="Unassembled WGS sequence"/>
</dbReference>
<proteinExistence type="predicted"/>
<reference evidence="3" key="3">
    <citation type="submission" date="2022-10" db="EMBL/GenBank/DDBJ databases">
        <title>Bacterial isolates recovered from the One Health project in Brazil.</title>
        <authorList>
            <person name="Valiatti T.B."/>
            <person name="Santos F."/>
            <person name="Cayo R."/>
            <person name="Gales A.C."/>
        </authorList>
    </citation>
    <scope>NUCLEOTIDE SEQUENCE</scope>
    <source>
        <strain evidence="3">PVR188</strain>
    </source>
</reference>
<dbReference type="Proteomes" id="UP000216001">
    <property type="component" value="Unassembled WGS sequence"/>
</dbReference>
<evidence type="ECO:0000259" key="1">
    <source>
        <dbReference type="PROSITE" id="PS50943"/>
    </source>
</evidence>
<sequence length="107" mass="12388">MDRAILNSKVNILIGNYLRQKRIENDLTGEDISKLLHVSQQQVSRYENGINTISFSLILLFLIKLNISVESFFVSLLKELESDGEIINLGLRLYSNSLPRRNQYLYL</sequence>
<dbReference type="GeneID" id="92274643"/>
<accession>A0A2A5Q7A1</accession>
<organism evidence="4 5">
    <name type="scientific">Providencia rettgeri</name>
    <dbReference type="NCBI Taxonomy" id="587"/>
    <lineage>
        <taxon>Bacteria</taxon>
        <taxon>Pseudomonadati</taxon>
        <taxon>Pseudomonadota</taxon>
        <taxon>Gammaproteobacteria</taxon>
        <taxon>Enterobacterales</taxon>
        <taxon>Morganellaceae</taxon>
        <taxon>Providencia</taxon>
    </lineage>
</organism>
<dbReference type="SMART" id="SM00530">
    <property type="entry name" value="HTH_XRE"/>
    <property type="match status" value="1"/>
</dbReference>
<evidence type="ECO:0000313" key="2">
    <source>
        <dbReference type="EMBL" id="CAB5676930.1"/>
    </source>
</evidence>
<dbReference type="PROSITE" id="PS50943">
    <property type="entry name" value="HTH_CROC1"/>
    <property type="match status" value="1"/>
</dbReference>
<dbReference type="Gene3D" id="1.10.260.40">
    <property type="entry name" value="lambda repressor-like DNA-binding domains"/>
    <property type="match status" value="1"/>
</dbReference>
<reference evidence="4 5" key="1">
    <citation type="submission" date="2017-07" db="EMBL/GenBank/DDBJ databases">
        <title>blaIMP-27 on transferable plasmids in Proteus mirabilis and Providencia rettgeri.</title>
        <authorList>
            <person name="Potter R."/>
        </authorList>
    </citation>
    <scope>NUCLEOTIDE SEQUENCE [LARGE SCALE GENOMIC DNA]</scope>
    <source>
        <strain evidence="4 5">PR1</strain>
    </source>
</reference>
<dbReference type="Pfam" id="PF01381">
    <property type="entry name" value="HTH_3"/>
    <property type="match status" value="1"/>
</dbReference>
<evidence type="ECO:0000313" key="4">
    <source>
        <dbReference type="EMBL" id="OZS76376.1"/>
    </source>
</evidence>
<dbReference type="SUPFAM" id="SSF47413">
    <property type="entry name" value="lambda repressor-like DNA-binding domains"/>
    <property type="match status" value="1"/>
</dbReference>
<feature type="domain" description="HTH cro/C1-type" evidence="1">
    <location>
        <begin position="18"/>
        <end position="72"/>
    </location>
</feature>
<dbReference type="CDD" id="cd00093">
    <property type="entry name" value="HTH_XRE"/>
    <property type="match status" value="1"/>
</dbReference>
<protein>
    <submittedName>
        <fullName evidence="3">Helix-turn-helix domain-containing protein</fullName>
    </submittedName>
    <submittedName>
        <fullName evidence="2">Transcriptional regulator, y4mF family</fullName>
    </submittedName>
    <submittedName>
        <fullName evidence="4">XRE family transcriptional regulator</fullName>
    </submittedName>
</protein>
<comment type="caution">
    <text evidence="4">The sequence shown here is derived from an EMBL/GenBank/DDBJ whole genome shotgun (WGS) entry which is preliminary data.</text>
</comment>
<dbReference type="EMBL" id="JAOWIN010000001">
    <property type="protein sequence ID" value="MDI9091622.1"/>
    <property type="molecule type" value="Genomic_DNA"/>
</dbReference>
<dbReference type="AlphaFoldDB" id="A0A2A5Q7A1"/>
<dbReference type="EMBL" id="NOWC01000001">
    <property type="protein sequence ID" value="OZS76376.1"/>
    <property type="molecule type" value="Genomic_DNA"/>
</dbReference>
<dbReference type="GO" id="GO:0003677">
    <property type="term" value="F:DNA binding"/>
    <property type="evidence" value="ECO:0007669"/>
    <property type="project" value="InterPro"/>
</dbReference>
<dbReference type="Proteomes" id="UP001159001">
    <property type="component" value="Unassembled WGS sequence"/>
</dbReference>
<reference evidence="2" key="2">
    <citation type="submission" date="2020-05" db="EMBL/GenBank/DDBJ databases">
        <authorList>
            <person name="Delgado-Blas J."/>
        </authorList>
    </citation>
    <scope>NUCLEOTIDE SEQUENCE</scope>
    <source>
        <strain evidence="2">BB1453</strain>
    </source>
</reference>
<dbReference type="InterPro" id="IPR010982">
    <property type="entry name" value="Lambda_DNA-bd_dom_sf"/>
</dbReference>
<dbReference type="RefSeq" id="WP_004253408.1">
    <property type="nucleotide sequence ID" value="NZ_ABDWLN020000036.1"/>
</dbReference>
<evidence type="ECO:0000313" key="5">
    <source>
        <dbReference type="Proteomes" id="UP000216001"/>
    </source>
</evidence>
<name>A0A2A5Q7A1_PRORE</name>
<evidence type="ECO:0000313" key="3">
    <source>
        <dbReference type="EMBL" id="MDI9091622.1"/>
    </source>
</evidence>